<proteinExistence type="predicted"/>
<dbReference type="EMBL" id="CP136958">
    <property type="protein sequence ID" value="WOT01989.1"/>
    <property type="molecule type" value="Genomic_DNA"/>
</dbReference>
<dbReference type="Proteomes" id="UP000234560">
    <property type="component" value="Chromosome"/>
</dbReference>
<gene>
    <name evidence="1" type="ORF">CYJ47_12175</name>
</gene>
<dbReference type="KEGG" id="cpyr:CYJ47_12175"/>
<accession>A0AAF0YU64</accession>
<evidence type="ECO:0000313" key="1">
    <source>
        <dbReference type="EMBL" id="WOT01989.1"/>
    </source>
</evidence>
<reference evidence="1" key="2">
    <citation type="submission" date="2023-10" db="EMBL/GenBank/DDBJ databases">
        <authorList>
            <person name="Choi B."/>
        </authorList>
    </citation>
    <scope>NUCLEOTIDE SEQUENCE</scope>
    <source>
        <strain evidence="1">UMB0763</strain>
    </source>
</reference>
<dbReference type="AlphaFoldDB" id="A0AAF0YU64"/>
<name>A0AAF0YU64_9CORY</name>
<protein>
    <submittedName>
        <fullName evidence="1">Uncharacterized protein</fullName>
    </submittedName>
</protein>
<dbReference type="RefSeq" id="WP_257877958.1">
    <property type="nucleotide sequence ID" value="NZ_CP136958.1"/>
</dbReference>
<reference evidence="1" key="1">
    <citation type="submission" date="2017-12" db="EMBL/GenBank/DDBJ databases">
        <authorList>
            <person name="Thomas-White K."/>
            <person name="Wolfe A.J."/>
        </authorList>
    </citation>
    <scope>NUCLEOTIDE SEQUENCE</scope>
    <source>
        <strain evidence="1">UMB0763</strain>
    </source>
</reference>
<organism evidence="1 2">
    <name type="scientific">Corynebacterium pyruviciproducens</name>
    <dbReference type="NCBI Taxonomy" id="598660"/>
    <lineage>
        <taxon>Bacteria</taxon>
        <taxon>Bacillati</taxon>
        <taxon>Actinomycetota</taxon>
        <taxon>Actinomycetes</taxon>
        <taxon>Mycobacteriales</taxon>
        <taxon>Corynebacteriaceae</taxon>
        <taxon>Corynebacterium</taxon>
    </lineage>
</organism>
<evidence type="ECO:0000313" key="2">
    <source>
        <dbReference type="Proteomes" id="UP000234560"/>
    </source>
</evidence>
<sequence length="247" mass="26252">MDLKFLASAGFEEPADPSDRLSDVAGVRVVELELGFNRVEEYEDASGASISYIETGTGLKAKSFALAGNTKSVSAHVWQLAPGLVCVRVVDLYGAIIKRVLANVTDPQLYPQFIVGMAAKPRRCLRYFLGAFAADVTVYPSVESWAKEHAPAGSAGAGVDVRALESRWLGPLLAGEVTQKELTSQATITGVVQAAEVARNELTGKPWYKVSVDCGLPVTLALPASTFPRPRPGTIVHGEVFMTGSAT</sequence>